<dbReference type="Pfam" id="PF00188">
    <property type="entry name" value="CAP"/>
    <property type="match status" value="1"/>
</dbReference>
<protein>
    <recommendedName>
        <fullName evidence="1">SCP domain-containing protein</fullName>
    </recommendedName>
</protein>
<dbReference type="PATRIC" id="fig|616990.3.peg.1181"/>
<dbReference type="AlphaFoldDB" id="A0A0R2LI78"/>
<feature type="domain" description="SCP" evidence="1">
    <location>
        <begin position="119"/>
        <end position="192"/>
    </location>
</feature>
<reference evidence="2 3" key="1">
    <citation type="journal article" date="2015" name="Genome Announc.">
        <title>Expanding the biotechnology potential of lactobacilli through comparative genomics of 213 strains and associated genera.</title>
        <authorList>
            <person name="Sun Z."/>
            <person name="Harris H.M."/>
            <person name="McCann A."/>
            <person name="Guo C."/>
            <person name="Argimon S."/>
            <person name="Zhang W."/>
            <person name="Yang X."/>
            <person name="Jeffery I.B."/>
            <person name="Cooney J.C."/>
            <person name="Kagawa T.F."/>
            <person name="Liu W."/>
            <person name="Song Y."/>
            <person name="Salvetti E."/>
            <person name="Wrobel A."/>
            <person name="Rasinkangas P."/>
            <person name="Parkhill J."/>
            <person name="Rea M.C."/>
            <person name="O'Sullivan O."/>
            <person name="Ritari J."/>
            <person name="Douillard F.P."/>
            <person name="Paul Ross R."/>
            <person name="Yang R."/>
            <person name="Briner A.E."/>
            <person name="Felis G.E."/>
            <person name="de Vos W.M."/>
            <person name="Barrangou R."/>
            <person name="Klaenhammer T.R."/>
            <person name="Caufield P.W."/>
            <person name="Cui Y."/>
            <person name="Zhang H."/>
            <person name="O'Toole P.W."/>
        </authorList>
    </citation>
    <scope>NUCLEOTIDE SEQUENCE [LARGE SCALE GENOMIC DNA]</scope>
    <source>
        <strain evidence="2 3">DSM 22467</strain>
    </source>
</reference>
<dbReference type="Gene3D" id="3.40.33.10">
    <property type="entry name" value="CAP"/>
    <property type="match status" value="1"/>
</dbReference>
<keyword evidence="3" id="KW-1185">Reference proteome</keyword>
<name>A0A0R2LI78_9LACO</name>
<dbReference type="Proteomes" id="UP000051906">
    <property type="component" value="Unassembled WGS sequence"/>
</dbReference>
<organism evidence="2 3">
    <name type="scientific">Levilactobacillus paucivorans</name>
    <dbReference type="NCBI Taxonomy" id="616990"/>
    <lineage>
        <taxon>Bacteria</taxon>
        <taxon>Bacillati</taxon>
        <taxon>Bacillota</taxon>
        <taxon>Bacilli</taxon>
        <taxon>Lactobacillales</taxon>
        <taxon>Lactobacillaceae</taxon>
        <taxon>Levilactobacillus</taxon>
    </lineage>
</organism>
<sequence>MGLSAITTPADTALAKAKAAKMVKTTTYKSKRKVHVRGSWMYSNTTLTHKTHHMTKYLYTKFYATKKVTLRKANGKVATYNYLKSKDGKVKGYVASTYVWNKWGYGKYSVKAYWKSAVAAINEDRVAQGLKPYKEDPKLDKIAQKNSDRMLKDGSKFKRDPEGTPHAGWIQDHYIAPKSNPIVHYKNGREWGIGSENSWMHRSDIDRPAFAVPYLMSAKHTSIGLGGTQHGEAVYEFVLFSHKD</sequence>
<dbReference type="InterPro" id="IPR014044">
    <property type="entry name" value="CAP_dom"/>
</dbReference>
<dbReference type="SUPFAM" id="SSF55797">
    <property type="entry name" value="PR-1-like"/>
    <property type="match status" value="1"/>
</dbReference>
<dbReference type="STRING" id="616990.IV54_GL001096"/>
<comment type="caution">
    <text evidence="2">The sequence shown here is derived from an EMBL/GenBank/DDBJ whole genome shotgun (WGS) entry which is preliminary data.</text>
</comment>
<proteinExistence type="predicted"/>
<evidence type="ECO:0000313" key="2">
    <source>
        <dbReference type="EMBL" id="KRN97796.1"/>
    </source>
</evidence>
<evidence type="ECO:0000259" key="1">
    <source>
        <dbReference type="Pfam" id="PF00188"/>
    </source>
</evidence>
<dbReference type="InterPro" id="IPR035940">
    <property type="entry name" value="CAP_sf"/>
</dbReference>
<accession>A0A0R2LI78</accession>
<dbReference type="EMBL" id="JQCA01000163">
    <property type="protein sequence ID" value="KRN97796.1"/>
    <property type="molecule type" value="Genomic_DNA"/>
</dbReference>
<evidence type="ECO:0000313" key="3">
    <source>
        <dbReference type="Proteomes" id="UP000051906"/>
    </source>
</evidence>
<gene>
    <name evidence="2" type="ORF">IV54_GL001096</name>
</gene>